<protein>
    <submittedName>
        <fullName evidence="1">Uncharacterized protein pp12719</fullName>
    </submittedName>
</protein>
<organism evidence="1">
    <name type="scientific">Homo sapiens</name>
    <name type="common">Human</name>
    <dbReference type="NCBI Taxonomy" id="9606"/>
    <lineage>
        <taxon>Eukaryota</taxon>
        <taxon>Metazoa</taxon>
        <taxon>Chordata</taxon>
        <taxon>Craniata</taxon>
        <taxon>Vertebrata</taxon>
        <taxon>Euteleostomi</taxon>
        <taxon>Mammalia</taxon>
        <taxon>Eutheria</taxon>
        <taxon>Euarchontoglires</taxon>
        <taxon>Primates</taxon>
        <taxon>Haplorrhini</taxon>
        <taxon>Catarrhini</taxon>
        <taxon>Hominidae</taxon>
        <taxon>Homo</taxon>
    </lineage>
</organism>
<reference evidence="1" key="1">
    <citation type="submission" date="2000-11" db="EMBL/GenBank/DDBJ databases">
        <title>Novel human cDNA clones with function of inhibiting cancer cell growth.</title>
        <authorList>
            <person name="Jiang H.Q."/>
            <person name="Zhou X.M."/>
            <person name="Zhang P.P."/>
            <person name="Huang Y."/>
            <person name="Qin W.X."/>
            <person name="Zhao X.T."/>
            <person name="Wan D.F."/>
            <person name="Gu J.R."/>
        </authorList>
    </citation>
    <scope>NUCLEOTIDE SEQUENCE</scope>
</reference>
<name>Q8WYW9_HUMAN</name>
<evidence type="ECO:0000313" key="1">
    <source>
        <dbReference type="EMBL" id="AAL55835.1"/>
    </source>
</evidence>
<gene>
    <name evidence="1" type="primary">pp12719</name>
</gene>
<proteinExistence type="evidence at transcript level"/>
<sequence>MTSRDPNEQNCGLIKFWLLSQTSPPFEKCQKLLREALANLDITGTHGAAPASSSCHHHNASISTIWQISYPSNLFPALLMGCVHFLKNQLDQGVELEFKEAFKSLLFCFAVLNRHR</sequence>
<dbReference type="AlphaFoldDB" id="Q8WYW9"/>
<dbReference type="EMBL" id="AF318328">
    <property type="protein sequence ID" value="AAL55835.1"/>
    <property type="molecule type" value="mRNA"/>
</dbReference>
<accession>Q8WYW9</accession>